<accession>A0A366ICI4</accession>
<keyword evidence="2" id="KW-1185">Reference proteome</keyword>
<dbReference type="RefSeq" id="WP_113919716.1">
    <property type="nucleotide sequence ID" value="NZ_QNRX01000003.1"/>
</dbReference>
<dbReference type="Pfam" id="PF02620">
    <property type="entry name" value="YceD"/>
    <property type="match status" value="1"/>
</dbReference>
<proteinExistence type="predicted"/>
<protein>
    <recommendedName>
        <fullName evidence="3">DUF177 domain-containing protein</fullName>
    </recommendedName>
</protein>
<gene>
    <name evidence="1" type="ORF">DES36_10342</name>
</gene>
<dbReference type="InterPro" id="IPR003772">
    <property type="entry name" value="YceD"/>
</dbReference>
<dbReference type="PANTHER" id="PTHR34374:SF1">
    <property type="entry name" value="LARGE RIBOSOMAL RNA SUBUNIT ACCUMULATION PROTEIN YCED HOMOLOG 1, CHLOROPLASTIC"/>
    <property type="match status" value="1"/>
</dbReference>
<dbReference type="AlphaFoldDB" id="A0A366ICI4"/>
<comment type="caution">
    <text evidence="1">The sequence shown here is derived from an EMBL/GenBank/DDBJ whole genome shotgun (WGS) entry which is preliminary data.</text>
</comment>
<evidence type="ECO:0008006" key="3">
    <source>
        <dbReference type="Google" id="ProtNLM"/>
    </source>
</evidence>
<evidence type="ECO:0000313" key="2">
    <source>
        <dbReference type="Proteomes" id="UP000253490"/>
    </source>
</evidence>
<name>A0A366ICI4_9FIRM</name>
<dbReference type="OrthoDB" id="9790372at2"/>
<sequence>MIINISHLIKGNNDKIDIKTQMYHLLPESKDDPIEVGGILYVEDNVLKVDLQVKVQVHLVCSRCIEEFICPLNLHLQESYNLVEDQGILQNETIDLTELLRENILLNLPIKPLCTENCNGLCAECGTNLNILSCKCKEEQVDPRLSVLKNLLNGDE</sequence>
<dbReference type="Proteomes" id="UP000253490">
    <property type="component" value="Unassembled WGS sequence"/>
</dbReference>
<reference evidence="1 2" key="1">
    <citation type="submission" date="2018-06" db="EMBL/GenBank/DDBJ databases">
        <title>Genomic Encyclopedia of Type Strains, Phase IV (KMG-IV): sequencing the most valuable type-strain genomes for metagenomic binning, comparative biology and taxonomic classification.</title>
        <authorList>
            <person name="Goeker M."/>
        </authorList>
    </citation>
    <scope>NUCLEOTIDE SEQUENCE [LARGE SCALE GENOMIC DNA]</scope>
    <source>
        <strain evidence="1 2">DSM 22112</strain>
    </source>
</reference>
<organism evidence="1 2">
    <name type="scientific">Alkalibaculum bacchi</name>
    <dbReference type="NCBI Taxonomy" id="645887"/>
    <lineage>
        <taxon>Bacteria</taxon>
        <taxon>Bacillati</taxon>
        <taxon>Bacillota</taxon>
        <taxon>Clostridia</taxon>
        <taxon>Eubacteriales</taxon>
        <taxon>Eubacteriaceae</taxon>
        <taxon>Alkalibaculum</taxon>
    </lineage>
</organism>
<dbReference type="EMBL" id="QNRX01000003">
    <property type="protein sequence ID" value="RBP68281.1"/>
    <property type="molecule type" value="Genomic_DNA"/>
</dbReference>
<evidence type="ECO:0000313" key="1">
    <source>
        <dbReference type="EMBL" id="RBP68281.1"/>
    </source>
</evidence>
<dbReference type="PANTHER" id="PTHR34374">
    <property type="entry name" value="LARGE RIBOSOMAL RNA SUBUNIT ACCUMULATION PROTEIN YCED HOMOLOG 1, CHLOROPLASTIC"/>
    <property type="match status" value="1"/>
</dbReference>